<dbReference type="InterPro" id="IPR034660">
    <property type="entry name" value="DinB/YfiT-like"/>
</dbReference>
<evidence type="ECO:0000313" key="5">
    <source>
        <dbReference type="Proteomes" id="UP000009309"/>
    </source>
</evidence>
<dbReference type="EMBL" id="CAIT01000009">
    <property type="protein sequence ID" value="CCH55388.1"/>
    <property type="molecule type" value="Genomic_DNA"/>
</dbReference>
<proteinExistence type="inferred from homology"/>
<name>I2GNB0_9BACT</name>
<dbReference type="Pfam" id="PF05163">
    <property type="entry name" value="DinB"/>
    <property type="match status" value="1"/>
</dbReference>
<feature type="binding site" evidence="3">
    <location>
        <position position="124"/>
    </location>
    <ligand>
        <name>a divalent metal cation</name>
        <dbReference type="ChEBI" id="CHEBI:60240"/>
    </ligand>
</feature>
<comment type="similarity">
    <text evidence="1">Belongs to the DinB family.</text>
</comment>
<protein>
    <submittedName>
        <fullName evidence="4">DinB family protein</fullName>
    </submittedName>
</protein>
<dbReference type="Gene3D" id="1.20.120.450">
    <property type="entry name" value="dinb family like domain"/>
    <property type="match status" value="1"/>
</dbReference>
<dbReference type="InterPro" id="IPR007837">
    <property type="entry name" value="DinB"/>
</dbReference>
<dbReference type="STRING" id="1185876.BN8_04643"/>
<sequence length="150" mass="17333">MKNYLIHLLNYEAWANKRVIQALETLDTPPNRAVQVMGHILSAQQIWIGRVTNEPTFVAIWEDIPIAWMAETADRQHRKLVTYVTNLAEPELLAPIDYVTSKDQPFQNTVLDILTHMSHHSAYHRGQVVQLIRPILSDAPITDFIVWVRE</sequence>
<dbReference type="GO" id="GO:0046872">
    <property type="term" value="F:metal ion binding"/>
    <property type="evidence" value="ECO:0007669"/>
    <property type="project" value="UniProtKB-KW"/>
</dbReference>
<dbReference type="SUPFAM" id="SSF109854">
    <property type="entry name" value="DinB/YfiT-like putative metalloenzymes"/>
    <property type="match status" value="1"/>
</dbReference>
<evidence type="ECO:0000256" key="3">
    <source>
        <dbReference type="PIRSR" id="PIRSR607837-1"/>
    </source>
</evidence>
<keyword evidence="5" id="KW-1185">Reference proteome</keyword>
<dbReference type="eggNOG" id="COG2318">
    <property type="taxonomic scope" value="Bacteria"/>
</dbReference>
<accession>I2GNB0</accession>
<dbReference type="PANTHER" id="PTHR37302:SF3">
    <property type="entry name" value="DAMAGE-INDUCIBLE PROTEIN DINB"/>
    <property type="match status" value="1"/>
</dbReference>
<evidence type="ECO:0000313" key="4">
    <source>
        <dbReference type="EMBL" id="CCH55388.1"/>
    </source>
</evidence>
<dbReference type="RefSeq" id="WP_009283956.1">
    <property type="nucleotide sequence ID" value="NZ_CAIT01000009.1"/>
</dbReference>
<organism evidence="4 5">
    <name type="scientific">Fibrisoma limi BUZ 3</name>
    <dbReference type="NCBI Taxonomy" id="1185876"/>
    <lineage>
        <taxon>Bacteria</taxon>
        <taxon>Pseudomonadati</taxon>
        <taxon>Bacteroidota</taxon>
        <taxon>Cytophagia</taxon>
        <taxon>Cytophagales</taxon>
        <taxon>Spirosomataceae</taxon>
        <taxon>Fibrisoma</taxon>
    </lineage>
</organism>
<dbReference type="Proteomes" id="UP000009309">
    <property type="component" value="Unassembled WGS sequence"/>
</dbReference>
<gene>
    <name evidence="4" type="ORF">BN8_04643</name>
</gene>
<dbReference type="AlphaFoldDB" id="I2GNB0"/>
<dbReference type="OrthoDB" id="9811413at2"/>
<keyword evidence="2 3" id="KW-0479">Metal-binding</keyword>
<evidence type="ECO:0000256" key="2">
    <source>
        <dbReference type="ARBA" id="ARBA00022723"/>
    </source>
</evidence>
<dbReference type="PANTHER" id="PTHR37302">
    <property type="entry name" value="SLR1116 PROTEIN"/>
    <property type="match status" value="1"/>
</dbReference>
<feature type="binding site" evidence="3">
    <location>
        <position position="120"/>
    </location>
    <ligand>
        <name>a divalent metal cation</name>
        <dbReference type="ChEBI" id="CHEBI:60240"/>
    </ligand>
</feature>
<feature type="binding site" evidence="3">
    <location>
        <position position="39"/>
    </location>
    <ligand>
        <name>a divalent metal cation</name>
        <dbReference type="ChEBI" id="CHEBI:60240"/>
    </ligand>
</feature>
<evidence type="ECO:0000256" key="1">
    <source>
        <dbReference type="ARBA" id="ARBA00008635"/>
    </source>
</evidence>
<reference evidence="4 5" key="1">
    <citation type="journal article" date="2012" name="J. Bacteriol.">
        <title>Genome Sequence of the Filamentous Bacterium Fibrisoma limi BUZ 3T.</title>
        <authorList>
            <person name="Filippini M."/>
            <person name="Qi W."/>
            <person name="Jaenicke S."/>
            <person name="Goesmann A."/>
            <person name="Smits T.H."/>
            <person name="Bagheri H.C."/>
        </authorList>
    </citation>
    <scope>NUCLEOTIDE SEQUENCE [LARGE SCALE GENOMIC DNA]</scope>
    <source>
        <strain evidence="5">BUZ 3T</strain>
    </source>
</reference>
<comment type="caution">
    <text evidence="4">The sequence shown here is derived from an EMBL/GenBank/DDBJ whole genome shotgun (WGS) entry which is preliminary data.</text>
</comment>